<sequence length="188" mass="21203">MALLTTTVRGLLSLLMLQVAACWVLDPAYGDGVFQFTYEIGHGSRPDLLNISQYKIDHNRPPPYAKNETRLPAALTHKKCFHGSDHDLDRGDLDLAKRGLMNWCERYTPFPSSIVISVVNNATVYAAFSYTDRGVTYIASDPICSARGIDRAWASMDKKCGSNKWASAHVWFLEREYGRARRGTRIWS</sequence>
<keyword evidence="1" id="KW-0732">Signal</keyword>
<evidence type="ECO:0000256" key="1">
    <source>
        <dbReference type="SAM" id="SignalP"/>
    </source>
</evidence>
<dbReference type="RefSeq" id="XP_040678093.1">
    <property type="nucleotide sequence ID" value="XM_040823934.1"/>
</dbReference>
<gene>
    <name evidence="2" type="ORF">MAM_05136</name>
</gene>
<accession>A0A0B2WU83</accession>
<feature type="signal peptide" evidence="1">
    <location>
        <begin position="1"/>
        <end position="30"/>
    </location>
</feature>
<comment type="caution">
    <text evidence="2">The sequence shown here is derived from an EMBL/GenBank/DDBJ whole genome shotgun (WGS) entry which is preliminary data.</text>
</comment>
<dbReference type="Proteomes" id="UP000030816">
    <property type="component" value="Unassembled WGS sequence"/>
</dbReference>
<dbReference type="OrthoDB" id="4946768at2759"/>
<organism evidence="2 3">
    <name type="scientific">Metarhizium album (strain ARSEF 1941)</name>
    <dbReference type="NCBI Taxonomy" id="1081103"/>
    <lineage>
        <taxon>Eukaryota</taxon>
        <taxon>Fungi</taxon>
        <taxon>Dikarya</taxon>
        <taxon>Ascomycota</taxon>
        <taxon>Pezizomycotina</taxon>
        <taxon>Sordariomycetes</taxon>
        <taxon>Hypocreomycetidae</taxon>
        <taxon>Hypocreales</taxon>
        <taxon>Clavicipitaceae</taxon>
        <taxon>Metarhizium</taxon>
    </lineage>
</organism>
<reference evidence="2 3" key="1">
    <citation type="journal article" date="2014" name="Proc. Natl. Acad. Sci. U.S.A.">
        <title>Trajectory and genomic determinants of fungal-pathogen speciation and host adaptation.</title>
        <authorList>
            <person name="Hu X."/>
            <person name="Xiao G."/>
            <person name="Zheng P."/>
            <person name="Shang Y."/>
            <person name="Su Y."/>
            <person name="Zhang X."/>
            <person name="Liu X."/>
            <person name="Zhan S."/>
            <person name="St Leger R.J."/>
            <person name="Wang C."/>
        </authorList>
    </citation>
    <scope>NUCLEOTIDE SEQUENCE [LARGE SCALE GENOMIC DNA]</scope>
    <source>
        <strain evidence="2 3">ARSEF 1941</strain>
    </source>
</reference>
<evidence type="ECO:0000313" key="2">
    <source>
        <dbReference type="EMBL" id="KHN97027.1"/>
    </source>
</evidence>
<proteinExistence type="predicted"/>
<evidence type="ECO:0000313" key="3">
    <source>
        <dbReference type="Proteomes" id="UP000030816"/>
    </source>
</evidence>
<feature type="chain" id="PRO_5002079576" evidence="1">
    <location>
        <begin position="31"/>
        <end position="188"/>
    </location>
</feature>
<name>A0A0B2WU83_METAS</name>
<dbReference type="AlphaFoldDB" id="A0A0B2WU83"/>
<dbReference type="EMBL" id="AZHE01000012">
    <property type="protein sequence ID" value="KHN97027.1"/>
    <property type="molecule type" value="Genomic_DNA"/>
</dbReference>
<keyword evidence="3" id="KW-1185">Reference proteome</keyword>
<dbReference type="GeneID" id="63739591"/>
<protein>
    <submittedName>
        <fullName evidence="2">Uncharacterized protein</fullName>
    </submittedName>
</protein>
<dbReference type="HOGENOM" id="CLU_1441353_0_0_1"/>